<proteinExistence type="predicted"/>
<gene>
    <name evidence="3" type="ORF">SLS53_000389</name>
</gene>
<evidence type="ECO:0000256" key="2">
    <source>
        <dbReference type="SAM" id="MobiDB-lite"/>
    </source>
</evidence>
<protein>
    <submittedName>
        <fullName evidence="3">Uncharacterized protein</fullName>
    </submittedName>
</protein>
<reference evidence="3 4" key="1">
    <citation type="journal article" date="2023" name="PLoS ONE">
        <title>Cytospora paraplurivora sp. nov. isolated from orchards with fruit tree decline syndrome in Ontario, Canada.</title>
        <authorList>
            <person name="Ilyukhin E."/>
            <person name="Nguyen H.D.T."/>
            <person name="Castle A.J."/>
            <person name="Ellouze W."/>
        </authorList>
    </citation>
    <scope>NUCLEOTIDE SEQUENCE [LARGE SCALE GENOMIC DNA]</scope>
    <source>
        <strain evidence="3 4">FDS-564</strain>
    </source>
</reference>
<feature type="compositionally biased region" description="Acidic residues" evidence="2">
    <location>
        <begin position="35"/>
        <end position="46"/>
    </location>
</feature>
<dbReference type="Proteomes" id="UP001320245">
    <property type="component" value="Unassembled WGS sequence"/>
</dbReference>
<organism evidence="3 4">
    <name type="scientific">Cytospora paraplurivora</name>
    <dbReference type="NCBI Taxonomy" id="2898453"/>
    <lineage>
        <taxon>Eukaryota</taxon>
        <taxon>Fungi</taxon>
        <taxon>Dikarya</taxon>
        <taxon>Ascomycota</taxon>
        <taxon>Pezizomycotina</taxon>
        <taxon>Sordariomycetes</taxon>
        <taxon>Sordariomycetidae</taxon>
        <taxon>Diaporthales</taxon>
        <taxon>Cytosporaceae</taxon>
        <taxon>Cytospora</taxon>
    </lineage>
</organism>
<feature type="region of interest" description="Disordered" evidence="2">
    <location>
        <begin position="1"/>
        <end position="193"/>
    </location>
</feature>
<keyword evidence="1" id="KW-0175">Coiled coil</keyword>
<evidence type="ECO:0000313" key="4">
    <source>
        <dbReference type="Proteomes" id="UP001320245"/>
    </source>
</evidence>
<dbReference type="AlphaFoldDB" id="A0AAN9YPV9"/>
<name>A0AAN9YPV9_9PEZI</name>
<accession>A0AAN9YPV9</accession>
<feature type="region of interest" description="Disordered" evidence="2">
    <location>
        <begin position="725"/>
        <end position="759"/>
    </location>
</feature>
<feature type="compositionally biased region" description="Basic and acidic residues" evidence="2">
    <location>
        <begin position="746"/>
        <end position="759"/>
    </location>
</feature>
<evidence type="ECO:0000313" key="3">
    <source>
        <dbReference type="EMBL" id="KAK7749809.1"/>
    </source>
</evidence>
<sequence>MEKDRPYWERLLPWTRPPDNNVPQSTLKEKTITDNDGDDDDDDADDGLGLFSRPSELFRRSSSFEEASTSSERSETDAITHRSKVFPPPVGGPTLVQPRRALERISTPQTTRGPLLYHPINPPDTLIDPRGRRMVPYPDASAGSRRPQAIPIPGRNGNIPTYLSSPDFESSYSEVESSAAGESSTSLSKTQARSIPPGVISQIGDKTLRFATTHTSVTGGEGDALRDRQDVDPLEVIWRKLMDKKDEVYNRRAEIRRARGKLNRARVDKDNADNAFMASIRPLLVNAPVHQSTMTGEPLDQRFLRMQQTRDQCQTYEAVLEPLEEKLDQAEHQLDTLERQLIHELRTAPARLLDSIGSGELPPRLDLDGNNDRTTVPPLGPVEAVRGFDTTLPEVLLGIAPELDENYHPLYNQLLSAVGFLQLAQEHHNELLMRKQFIEEEQERLRLAEGQERGQRILNEEQKRLRLAQKHEQARTRLAEEQEREQRMLVQEQEMEKSKLAEELLRNSGPLRARQLRDEDLEFLRDFEVDERVAWEEVQRLRHKVEQFKQLCREQGAIPRNAPLHEVYSYEREYEDDISIDFDPQAGPGAAEYLASSRFPLLLSNPSHLVGDTPMTAKTALKQATAIPDSHPRKPQVFGAAAKEFFIENLIRDAKENDKPDFINRWLLHKLRISPLEAELLYSCFFMESHLKILDLDRWQQDVLYYWPRDDAAKIRPEDFLGPVTPEDTQLRVGGSQVLPGTRTSRGGDPHNEHTVVSL</sequence>
<evidence type="ECO:0000256" key="1">
    <source>
        <dbReference type="SAM" id="Coils"/>
    </source>
</evidence>
<comment type="caution">
    <text evidence="3">The sequence shown here is derived from an EMBL/GenBank/DDBJ whole genome shotgun (WGS) entry which is preliminary data.</text>
</comment>
<feature type="coiled-coil region" evidence="1">
    <location>
        <begin position="306"/>
        <end position="347"/>
    </location>
</feature>
<dbReference type="EMBL" id="JAJSPL020000001">
    <property type="protein sequence ID" value="KAK7749809.1"/>
    <property type="molecule type" value="Genomic_DNA"/>
</dbReference>
<keyword evidence="4" id="KW-1185">Reference proteome</keyword>
<feature type="compositionally biased region" description="Polar residues" evidence="2">
    <location>
        <begin position="158"/>
        <end position="168"/>
    </location>
</feature>
<feature type="compositionally biased region" description="Low complexity" evidence="2">
    <location>
        <begin position="169"/>
        <end position="188"/>
    </location>
</feature>
<feature type="coiled-coil region" evidence="1">
    <location>
        <begin position="421"/>
        <end position="488"/>
    </location>
</feature>